<dbReference type="Pfam" id="PF03717">
    <property type="entry name" value="PBP_dimer"/>
    <property type="match status" value="1"/>
</dbReference>
<proteinExistence type="inferred from homology"/>
<dbReference type="InterPro" id="IPR050515">
    <property type="entry name" value="Beta-lactam/transpept"/>
</dbReference>
<feature type="domain" description="Penicillin-binding protein transpeptidase" evidence="5">
    <location>
        <begin position="292"/>
        <end position="614"/>
    </location>
</feature>
<evidence type="ECO:0000256" key="1">
    <source>
        <dbReference type="ARBA" id="ARBA00004370"/>
    </source>
</evidence>
<dbReference type="SUPFAM" id="SSF56519">
    <property type="entry name" value="Penicillin binding protein dimerisation domain"/>
    <property type="match status" value="1"/>
</dbReference>
<dbReference type="Pfam" id="PF00905">
    <property type="entry name" value="Transpeptidase"/>
    <property type="match status" value="1"/>
</dbReference>
<keyword evidence="3 4" id="KW-0472">Membrane</keyword>
<comment type="similarity">
    <text evidence="2">Belongs to the transpeptidase family.</text>
</comment>
<dbReference type="Gene3D" id="3.40.710.10">
    <property type="entry name" value="DD-peptidase/beta-lactamase superfamily"/>
    <property type="match status" value="1"/>
</dbReference>
<evidence type="ECO:0000256" key="2">
    <source>
        <dbReference type="ARBA" id="ARBA00007171"/>
    </source>
</evidence>
<name>A0ABW4YLU0_9BACL</name>
<comment type="subcellular location">
    <subcellularLocation>
        <location evidence="1">Membrane</location>
    </subcellularLocation>
</comment>
<dbReference type="RefSeq" id="WP_377772566.1">
    <property type="nucleotide sequence ID" value="NZ_JBHUHO010000030.1"/>
</dbReference>
<keyword evidence="8" id="KW-1185">Reference proteome</keyword>
<gene>
    <name evidence="7" type="ORF">ACFSJH_11870</name>
</gene>
<comment type="caution">
    <text evidence="7">The sequence shown here is derived from an EMBL/GenBank/DDBJ whole genome shotgun (WGS) entry which is preliminary data.</text>
</comment>
<dbReference type="PANTHER" id="PTHR30627">
    <property type="entry name" value="PEPTIDOGLYCAN D,D-TRANSPEPTIDASE"/>
    <property type="match status" value="1"/>
</dbReference>
<dbReference type="PANTHER" id="PTHR30627:SF24">
    <property type="entry name" value="PENICILLIN-BINDING PROTEIN 4B"/>
    <property type="match status" value="1"/>
</dbReference>
<dbReference type="Proteomes" id="UP001597362">
    <property type="component" value="Unassembled WGS sequence"/>
</dbReference>
<sequence>MIKRLKQLTVIITIILCIYMIRLAYYQLVPSSWTTIGHSKQVPQQLAQWKKVATIQRQQAIVLDSGRGNFYDRFGQSITGEQYYTVAFFPAIISRWLDSSKEQSIEQVQLQLAQLANILQTNQKELTKYILSLQSPSFWMRETDSYRKVPAALTNEQIAEITALQLDGVRILPYENRYITAFKHKHMIGFVSEHPEWIITNDASALIKGKRKLTDSIGGSGLEQTLEPLIHSIGATTASYFMDGKKMPLAGLDVRIRQPQNRYYPLQVMTTLDLTLQNKLERYADQVSLGEGAIVVLDIKNADIIAMVSKPDLPPVFQTSDGSEWINHALTAIAPGSIYKLVTAAAALEAGVVHDEERFICNGSYGKYKLTCWKKDGHGALTWREGMAHSCNIVFANLAERVGSARLQLTAEALGMTGKVGWIKQQSSTKKKTGKLPQALRLLQEEEYGRIYLTDDEQVDGGMLVQSSIGQRDVAITPLQAANLVVTLLHQGQVLQPRSVREIRYADGQLMERIQEQSTHRARIKPSTAYALLESMQSVMQIGTGKSIAGGKWKLAGKSGTAELEKNGQKTKVHQWFIGYGPIEQPRYAVAVVSKNRSAASNNQAMQIFRQVFELAAEME</sequence>
<keyword evidence="4" id="KW-0812">Transmembrane</keyword>
<feature type="domain" description="Penicillin-binding protein dimerisation" evidence="6">
    <location>
        <begin position="65"/>
        <end position="228"/>
    </location>
</feature>
<dbReference type="InterPro" id="IPR001460">
    <property type="entry name" value="PCN-bd_Tpept"/>
</dbReference>
<evidence type="ECO:0000259" key="6">
    <source>
        <dbReference type="Pfam" id="PF03717"/>
    </source>
</evidence>
<evidence type="ECO:0000259" key="5">
    <source>
        <dbReference type="Pfam" id="PF00905"/>
    </source>
</evidence>
<accession>A0ABW4YLU0</accession>
<evidence type="ECO:0000256" key="4">
    <source>
        <dbReference type="SAM" id="Phobius"/>
    </source>
</evidence>
<evidence type="ECO:0000256" key="3">
    <source>
        <dbReference type="ARBA" id="ARBA00023136"/>
    </source>
</evidence>
<dbReference type="InterPro" id="IPR036138">
    <property type="entry name" value="PBP_dimer_sf"/>
</dbReference>
<evidence type="ECO:0000313" key="8">
    <source>
        <dbReference type="Proteomes" id="UP001597362"/>
    </source>
</evidence>
<dbReference type="InterPro" id="IPR005311">
    <property type="entry name" value="PBP_dimer"/>
</dbReference>
<dbReference type="SUPFAM" id="SSF56601">
    <property type="entry name" value="beta-lactamase/transpeptidase-like"/>
    <property type="match status" value="1"/>
</dbReference>
<dbReference type="EMBL" id="JBHUHO010000030">
    <property type="protein sequence ID" value="MFD2116419.1"/>
    <property type="molecule type" value="Genomic_DNA"/>
</dbReference>
<dbReference type="InterPro" id="IPR012338">
    <property type="entry name" value="Beta-lactam/transpept-like"/>
</dbReference>
<organism evidence="7 8">
    <name type="scientific">Paenibacillus yanchengensis</name>
    <dbReference type="NCBI Taxonomy" id="2035833"/>
    <lineage>
        <taxon>Bacteria</taxon>
        <taxon>Bacillati</taxon>
        <taxon>Bacillota</taxon>
        <taxon>Bacilli</taxon>
        <taxon>Bacillales</taxon>
        <taxon>Paenibacillaceae</taxon>
        <taxon>Paenibacillus</taxon>
    </lineage>
</organism>
<protein>
    <submittedName>
        <fullName evidence="7">Peptidoglycan D,D-transpeptidase FtsI family protein</fullName>
    </submittedName>
</protein>
<evidence type="ECO:0000313" key="7">
    <source>
        <dbReference type="EMBL" id="MFD2116419.1"/>
    </source>
</evidence>
<feature type="transmembrane region" description="Helical" evidence="4">
    <location>
        <begin position="7"/>
        <end position="26"/>
    </location>
</feature>
<dbReference type="Gene3D" id="3.90.1310.10">
    <property type="entry name" value="Penicillin-binding protein 2a (Domain 2)"/>
    <property type="match status" value="1"/>
</dbReference>
<reference evidence="8" key="1">
    <citation type="journal article" date="2019" name="Int. J. Syst. Evol. Microbiol.">
        <title>The Global Catalogue of Microorganisms (GCM) 10K type strain sequencing project: providing services to taxonomists for standard genome sequencing and annotation.</title>
        <authorList>
            <consortium name="The Broad Institute Genomics Platform"/>
            <consortium name="The Broad Institute Genome Sequencing Center for Infectious Disease"/>
            <person name="Wu L."/>
            <person name="Ma J."/>
        </authorList>
    </citation>
    <scope>NUCLEOTIDE SEQUENCE [LARGE SCALE GENOMIC DNA]</scope>
    <source>
        <strain evidence="8">GH52</strain>
    </source>
</reference>
<keyword evidence="4" id="KW-1133">Transmembrane helix</keyword>